<reference evidence="3" key="1">
    <citation type="submission" date="2016-10" db="EMBL/GenBank/DDBJ databases">
        <authorList>
            <person name="Varghese N."/>
            <person name="Submissions S."/>
        </authorList>
    </citation>
    <scope>NUCLEOTIDE SEQUENCE [LARGE SCALE GENOMIC DNA]</scope>
    <source>
        <strain evidence="3">DSM 44675</strain>
    </source>
</reference>
<proteinExistence type="predicted"/>
<name>A0A1H7UKN0_9NOCA</name>
<dbReference type="PRINTS" id="PR00420">
    <property type="entry name" value="RNGMNOXGNASE"/>
</dbReference>
<feature type="domain" description="FAD-binding" evidence="1">
    <location>
        <begin position="4"/>
        <end position="326"/>
    </location>
</feature>
<dbReference type="PANTHER" id="PTHR42685">
    <property type="entry name" value="GERANYLGERANYL DIPHOSPHATE REDUCTASE"/>
    <property type="match status" value="1"/>
</dbReference>
<dbReference type="EMBL" id="FOAW01000018">
    <property type="protein sequence ID" value="SEL97188.1"/>
    <property type="molecule type" value="Genomic_DNA"/>
</dbReference>
<dbReference type="SUPFAM" id="SSF51905">
    <property type="entry name" value="FAD/NAD(P)-binding domain"/>
    <property type="match status" value="1"/>
</dbReference>
<dbReference type="Proteomes" id="UP000198677">
    <property type="component" value="Unassembled WGS sequence"/>
</dbReference>
<dbReference type="Pfam" id="PF01494">
    <property type="entry name" value="FAD_binding_3"/>
    <property type="match status" value="1"/>
</dbReference>
<dbReference type="InterPro" id="IPR036188">
    <property type="entry name" value="FAD/NAD-bd_sf"/>
</dbReference>
<dbReference type="AlphaFoldDB" id="A0A1H7UKN0"/>
<gene>
    <name evidence="2" type="ORF">SAMN05444583_11888</name>
</gene>
<dbReference type="RefSeq" id="WP_072752411.1">
    <property type="nucleotide sequence ID" value="NZ_FOAW01000018.1"/>
</dbReference>
<evidence type="ECO:0000313" key="3">
    <source>
        <dbReference type="Proteomes" id="UP000198677"/>
    </source>
</evidence>
<evidence type="ECO:0000259" key="1">
    <source>
        <dbReference type="Pfam" id="PF01494"/>
    </source>
</evidence>
<protein>
    <submittedName>
        <fullName evidence="2">2-polyprenyl-6-methoxyphenol hydroxylase</fullName>
    </submittedName>
</protein>
<organism evidence="2 3">
    <name type="scientific">Rhodococcus maanshanensis</name>
    <dbReference type="NCBI Taxonomy" id="183556"/>
    <lineage>
        <taxon>Bacteria</taxon>
        <taxon>Bacillati</taxon>
        <taxon>Actinomycetota</taxon>
        <taxon>Actinomycetes</taxon>
        <taxon>Mycobacteriales</taxon>
        <taxon>Nocardiaceae</taxon>
        <taxon>Rhodococcus</taxon>
    </lineage>
</organism>
<dbReference type="PANTHER" id="PTHR42685:SF22">
    <property type="entry name" value="CONDITIONED MEDIUM FACTOR RECEPTOR 1"/>
    <property type="match status" value="1"/>
</dbReference>
<evidence type="ECO:0000313" key="2">
    <source>
        <dbReference type="EMBL" id="SEL97188.1"/>
    </source>
</evidence>
<dbReference type="Gene3D" id="3.50.50.60">
    <property type="entry name" value="FAD/NAD(P)-binding domain"/>
    <property type="match status" value="1"/>
</dbReference>
<keyword evidence="3" id="KW-1185">Reference proteome</keyword>
<dbReference type="InterPro" id="IPR002938">
    <property type="entry name" value="FAD-bd"/>
</dbReference>
<accession>A0A1H7UKN0</accession>
<sequence>MGDEYDVAIVGSSLAGCTAAILLGRRGLRVALLEANRNPAAYKRMCTHFIQSSALPTLQRLGLDSELEAAGAVRNHGYAWSRFGWVEEPEPTDRPTHGYNLRREILDPLMRRAAAEVPGVDLMLGAKLRELTRGPDGRVDGVVADHVGRLSCRLVVGADGRSSKVARLAGLPGRESRNDRFAYFASFRNVTIPRGQPVQLWLLEPDAAYAFGNDAGVTVLTAVPDKSRLPEFVEDREAALLRMFEDLPDAPDLTDAELVSDVVGVRDYPSITRRRIATPGVALVGDAALVLDPVWGAGCGWALQTAEWLSDAVAKPLVTGTDREIDLAARRYQRRHRVRLWPHQFFAIDFSQRPRFNRLQRLLFAGAARDPWVADRFYAYGTRNRSPFVMFSPRMLARAARARRAGRSE</sequence>
<dbReference type="InterPro" id="IPR050407">
    <property type="entry name" value="Geranylgeranyl_reductase"/>
</dbReference>
<dbReference type="OrthoDB" id="103324at2"/>
<dbReference type="GO" id="GO:0071949">
    <property type="term" value="F:FAD binding"/>
    <property type="evidence" value="ECO:0007669"/>
    <property type="project" value="InterPro"/>
</dbReference>